<dbReference type="PRINTS" id="PR00301">
    <property type="entry name" value="HEATSHOCK70"/>
</dbReference>
<keyword evidence="1 3" id="KW-0547">Nucleotide-binding</keyword>
<dbReference type="EMBL" id="WOFE01000001">
    <property type="protein sequence ID" value="MBM5570545.1"/>
    <property type="molecule type" value="Genomic_DNA"/>
</dbReference>
<accession>A0ABS2C8S5</accession>
<evidence type="ECO:0000256" key="3">
    <source>
        <dbReference type="RuleBase" id="RU003322"/>
    </source>
</evidence>
<dbReference type="InterPro" id="IPR013126">
    <property type="entry name" value="Hsp_70_fam"/>
</dbReference>
<dbReference type="SUPFAM" id="SSF53067">
    <property type="entry name" value="Actin-like ATPase domain"/>
    <property type="match status" value="2"/>
</dbReference>
<gene>
    <name evidence="4" type="ORF">GM173_03010</name>
</gene>
<evidence type="ECO:0000256" key="1">
    <source>
        <dbReference type="ARBA" id="ARBA00022741"/>
    </source>
</evidence>
<dbReference type="PANTHER" id="PTHR19375">
    <property type="entry name" value="HEAT SHOCK PROTEIN 70KDA"/>
    <property type="match status" value="1"/>
</dbReference>
<protein>
    <submittedName>
        <fullName evidence="4">Hsp70 family protein</fullName>
    </submittedName>
</protein>
<evidence type="ECO:0000313" key="5">
    <source>
        <dbReference type="Proteomes" id="UP001195660"/>
    </source>
</evidence>
<keyword evidence="2 3" id="KW-0067">ATP-binding</keyword>
<dbReference type="Gene3D" id="3.90.640.10">
    <property type="entry name" value="Actin, Chain A, domain 4"/>
    <property type="match status" value="1"/>
</dbReference>
<dbReference type="RefSeq" id="WP_203569840.1">
    <property type="nucleotide sequence ID" value="NZ_WOFE01000001.1"/>
</dbReference>
<reference evidence="4 5" key="1">
    <citation type="submission" date="2019-11" db="EMBL/GenBank/DDBJ databases">
        <title>Novel Deefgea species.</title>
        <authorList>
            <person name="Han J.-H."/>
        </authorList>
    </citation>
    <scope>NUCLEOTIDE SEQUENCE [LARGE SCALE GENOMIC DNA]</scope>
    <source>
        <strain evidence="4 5">LMG 24817</strain>
    </source>
</reference>
<dbReference type="Gene3D" id="3.30.420.40">
    <property type="match status" value="2"/>
</dbReference>
<name>A0ABS2C8S5_9NEIS</name>
<dbReference type="Pfam" id="PF00012">
    <property type="entry name" value="HSP70"/>
    <property type="match status" value="2"/>
</dbReference>
<organism evidence="4 5">
    <name type="scientific">Deefgea chitinilytica</name>
    <dbReference type="NCBI Taxonomy" id="570276"/>
    <lineage>
        <taxon>Bacteria</taxon>
        <taxon>Pseudomonadati</taxon>
        <taxon>Pseudomonadota</taxon>
        <taxon>Betaproteobacteria</taxon>
        <taxon>Neisseriales</taxon>
        <taxon>Chitinibacteraceae</taxon>
        <taxon>Deefgea</taxon>
    </lineage>
</organism>
<dbReference type="InterPro" id="IPR043129">
    <property type="entry name" value="ATPase_NBD"/>
</dbReference>
<proteinExistence type="inferred from homology"/>
<dbReference type="Proteomes" id="UP001195660">
    <property type="component" value="Unassembled WGS sequence"/>
</dbReference>
<comment type="caution">
    <text evidence="4">The sequence shown here is derived from an EMBL/GenBank/DDBJ whole genome shotgun (WGS) entry which is preliminary data.</text>
</comment>
<evidence type="ECO:0000256" key="2">
    <source>
        <dbReference type="ARBA" id="ARBA00022840"/>
    </source>
</evidence>
<comment type="similarity">
    <text evidence="3">Belongs to the heat shock protein 70 family.</text>
</comment>
<evidence type="ECO:0000313" key="4">
    <source>
        <dbReference type="EMBL" id="MBM5570545.1"/>
    </source>
</evidence>
<sequence length="591" mass="66009">MKHAIGFDFGTTNSLISIIVGDRVISLLDGNMPHPSVVCYQGDQIIVGRKAKERLANMQLGVIGNIVRSPKTRLGEPKIWVDDVARNPKEIVADLVRYVKNAAQEQQPGQYDHAVVTIPVDMQGHRRAELRDAFRMAGMSIVQFVHEPLAALYGHLRNQDNFEQKIRELNRELVLVFDWGGGTLDLTLCKIMDGMLLQIKNDGCSDVGGDVLDEMIVNEVVRRSLAERNITDEVLPRSGARQKLLARAEAAKISLSDRSEALVYVPSYFDSDSMDDPDLEFTLKRADFEAMVSSKIESGIQRIHNLLNGLRINPSQISLCLATGGMVNMPMIQSRLLELFGPQCLHVSERGATVISEGAAWIAHDRANLKLAKNIEVLVAGQTHFPVIKANVDMPREGEVSGNETINLYCTDPRDGKAKIQLTSPERPGRTVQGTDTRSILENLSVKVDSKSRKLFERVELKLSIDENLILHAEATASLNGDRDFAEVHNLEFGLSLPDTQAEKKKDMADLIEWPQPEIDKAQQVCLRSNVAPVESEKVVPGDFLYQIKPRLFDREAWDRATDLQIAEHLYYQPCSICRRPTHHPECKCAS</sequence>
<keyword evidence="5" id="KW-1185">Reference proteome</keyword>